<evidence type="ECO:0000256" key="3">
    <source>
        <dbReference type="ARBA" id="ARBA00029447"/>
    </source>
</evidence>
<dbReference type="RefSeq" id="WP_092075482.1">
    <property type="nucleotide sequence ID" value="NZ_FNAQ01000001.1"/>
</dbReference>
<feature type="region of interest" description="Disordered" evidence="5">
    <location>
        <begin position="524"/>
        <end position="558"/>
    </location>
</feature>
<dbReference type="PROSITE" id="PS50111">
    <property type="entry name" value="CHEMOTAXIS_TRANSDUC_2"/>
    <property type="match status" value="1"/>
</dbReference>
<evidence type="ECO:0000259" key="9">
    <source>
        <dbReference type="PROSITE" id="PS50885"/>
    </source>
</evidence>
<dbReference type="Gene3D" id="3.30.450.20">
    <property type="entry name" value="PAS domain"/>
    <property type="match status" value="1"/>
</dbReference>
<feature type="transmembrane region" description="Helical" evidence="6">
    <location>
        <begin position="371"/>
        <end position="394"/>
    </location>
</feature>
<dbReference type="GO" id="GO:0007165">
    <property type="term" value="P:signal transduction"/>
    <property type="evidence" value="ECO:0007669"/>
    <property type="project" value="UniProtKB-KW"/>
</dbReference>
<keyword evidence="4" id="KW-0807">Transducer</keyword>
<dbReference type="SMART" id="SM00283">
    <property type="entry name" value="MA"/>
    <property type="match status" value="1"/>
</dbReference>
<sequence length="740" mass="80054">MRLRAKLTLAIGLILVLTALSIVAVALYQNRQVKTTIDGQVNQLITDQAGQAAQAVYRMCEAMRESVEQTVVNHLRVAERLVGDAGGVHLVATPVRWKAVNQFSQQAQEIELPQLWLGDQWLGQNSSFEQPTPLVDEVAALVDGTCTLFQRMNAAGDMLRVATNVKKLDGQRAIGTFIPHTNPDGSRNKVIETVLRGETFKGRAFVVNAWYVTAYQPLWDADHKEVIGILYYGEKQENVTSLRRGILKTRIGNSGYVYVLGGQGDQRGHYIVSPGGANDGKDLWPAKDSDGRLFIQAIVEKALALPAVGADGQVPLAFERYPWQNAGESAPRMKGAAISYFAPWDWVIVGSYYEDDFVNFFTQVEGALAGLIRWIGIIALLATLVALLLGYLLASRFCTPIQQSIAMLAALEAGNLDERLCLERRDELGELARALNCFADNLRDEVLQAFEKLAAGDLTFDASGLIRQPLAQANSALDAVIQRIWAASEQIAASSEQIADSSQSLSQGATESASSVEQISASMTQLAAQTRHNADHAEQANHLSQQARQAAGSGNQQMQRMMAAMTDISQTSQNISRIIKVIDEIAFQTNLLALNAAVEAARAGQHGKGFAVVAEEVRNLAARSAKAAQETAELIEGAVRQTVAGSTIAGETQTALETIGQGIGQVADLVAEIASASREQAQGISQITEGINQIDRVTQQNTAQAEESAAASEELNSQAQQLRGLVQGFRLRRSERNLLP</sequence>
<dbReference type="SMART" id="SM00304">
    <property type="entry name" value="HAMP"/>
    <property type="match status" value="1"/>
</dbReference>
<proteinExistence type="inferred from homology"/>
<organism evidence="10 11">
    <name type="scientific">Desulfuromonas thiophila</name>
    <dbReference type="NCBI Taxonomy" id="57664"/>
    <lineage>
        <taxon>Bacteria</taxon>
        <taxon>Pseudomonadati</taxon>
        <taxon>Thermodesulfobacteriota</taxon>
        <taxon>Desulfuromonadia</taxon>
        <taxon>Desulfuromonadales</taxon>
        <taxon>Desulfuromonadaceae</taxon>
        <taxon>Desulfuromonas</taxon>
    </lineage>
</organism>
<dbReference type="PANTHER" id="PTHR43531">
    <property type="entry name" value="PROTEIN ICFG"/>
    <property type="match status" value="1"/>
</dbReference>
<dbReference type="InterPro" id="IPR051310">
    <property type="entry name" value="MCP_chemotaxis"/>
</dbReference>
<dbReference type="GO" id="GO:0005886">
    <property type="term" value="C:plasma membrane"/>
    <property type="evidence" value="ECO:0007669"/>
    <property type="project" value="TreeGrafter"/>
</dbReference>
<dbReference type="Gene3D" id="1.10.287.950">
    <property type="entry name" value="Methyl-accepting chemotaxis protein"/>
    <property type="match status" value="1"/>
</dbReference>
<dbReference type="Pfam" id="PF00672">
    <property type="entry name" value="HAMP"/>
    <property type="match status" value="1"/>
</dbReference>
<feature type="compositionally biased region" description="Polar residues" evidence="5">
    <location>
        <begin position="541"/>
        <end position="558"/>
    </location>
</feature>
<dbReference type="OrthoDB" id="9816383at2"/>
<accession>A0A1G6XHK3</accession>
<dbReference type="InterPro" id="IPR033462">
    <property type="entry name" value="Cache_3-Cache_2"/>
</dbReference>
<dbReference type="AlphaFoldDB" id="A0A1G6XHK3"/>
<dbReference type="PANTHER" id="PTHR43531:SF14">
    <property type="entry name" value="METHYL-ACCEPTING CHEMOTAXIS PROTEIN I-RELATED"/>
    <property type="match status" value="1"/>
</dbReference>
<keyword evidence="11" id="KW-1185">Reference proteome</keyword>
<dbReference type="SUPFAM" id="SSF103190">
    <property type="entry name" value="Sensory domain-like"/>
    <property type="match status" value="1"/>
</dbReference>
<dbReference type="Pfam" id="PF17201">
    <property type="entry name" value="Cache_3-Cache_2"/>
    <property type="match status" value="1"/>
</dbReference>
<dbReference type="InterPro" id="IPR003660">
    <property type="entry name" value="HAMP_dom"/>
</dbReference>
<dbReference type="CDD" id="cd11386">
    <property type="entry name" value="MCP_signal"/>
    <property type="match status" value="1"/>
</dbReference>
<keyword evidence="6" id="KW-0812">Transmembrane</keyword>
<feature type="domain" description="T-SNARE coiled-coil homology" evidence="8">
    <location>
        <begin position="646"/>
        <end position="708"/>
    </location>
</feature>
<evidence type="ECO:0000256" key="4">
    <source>
        <dbReference type="PROSITE-ProRule" id="PRU00284"/>
    </source>
</evidence>
<keyword evidence="6" id="KW-0472">Membrane</keyword>
<name>A0A1G6XHK3_9BACT</name>
<dbReference type="STRING" id="57664.SAMN05661003_101273"/>
<evidence type="ECO:0000313" key="10">
    <source>
        <dbReference type="EMBL" id="SDD77542.1"/>
    </source>
</evidence>
<comment type="subcellular location">
    <subcellularLocation>
        <location evidence="1">Membrane</location>
    </subcellularLocation>
</comment>
<evidence type="ECO:0000256" key="2">
    <source>
        <dbReference type="ARBA" id="ARBA00022481"/>
    </source>
</evidence>
<dbReference type="PROSITE" id="PS50192">
    <property type="entry name" value="T_SNARE"/>
    <property type="match status" value="1"/>
</dbReference>
<dbReference type="InterPro" id="IPR029151">
    <property type="entry name" value="Sensor-like_sf"/>
</dbReference>
<keyword evidence="6" id="KW-1133">Transmembrane helix</keyword>
<keyword evidence="2" id="KW-0488">Methylation</keyword>
<gene>
    <name evidence="10" type="ORF">SAMN05661003_101273</name>
</gene>
<dbReference type="Gene3D" id="6.10.340.10">
    <property type="match status" value="1"/>
</dbReference>
<dbReference type="GO" id="GO:0006935">
    <property type="term" value="P:chemotaxis"/>
    <property type="evidence" value="ECO:0007669"/>
    <property type="project" value="TreeGrafter"/>
</dbReference>
<feature type="domain" description="HAMP" evidence="9">
    <location>
        <begin position="395"/>
        <end position="447"/>
    </location>
</feature>
<evidence type="ECO:0000313" key="11">
    <source>
        <dbReference type="Proteomes" id="UP000243205"/>
    </source>
</evidence>
<protein>
    <submittedName>
        <fullName evidence="10">Methyl-accepting chemotaxis sensory transducer</fullName>
    </submittedName>
</protein>
<comment type="similarity">
    <text evidence="3">Belongs to the methyl-accepting chemotaxis (MCP) protein family.</text>
</comment>
<dbReference type="FunFam" id="1.10.287.950:FF:000001">
    <property type="entry name" value="Methyl-accepting chemotaxis sensory transducer"/>
    <property type="match status" value="1"/>
</dbReference>
<dbReference type="InterPro" id="IPR000727">
    <property type="entry name" value="T_SNARE_dom"/>
</dbReference>
<dbReference type="GO" id="GO:0004888">
    <property type="term" value="F:transmembrane signaling receptor activity"/>
    <property type="evidence" value="ECO:0007669"/>
    <property type="project" value="TreeGrafter"/>
</dbReference>
<evidence type="ECO:0000256" key="6">
    <source>
        <dbReference type="SAM" id="Phobius"/>
    </source>
</evidence>
<dbReference type="SUPFAM" id="SSF58104">
    <property type="entry name" value="Methyl-accepting chemotaxis protein (MCP) signaling domain"/>
    <property type="match status" value="1"/>
</dbReference>
<dbReference type="CDD" id="cd06225">
    <property type="entry name" value="HAMP"/>
    <property type="match status" value="1"/>
</dbReference>
<reference evidence="11" key="1">
    <citation type="submission" date="2016-10" db="EMBL/GenBank/DDBJ databases">
        <authorList>
            <person name="Varghese N."/>
            <person name="Submissions S."/>
        </authorList>
    </citation>
    <scope>NUCLEOTIDE SEQUENCE [LARGE SCALE GENOMIC DNA]</scope>
    <source>
        <strain evidence="11">DSM 8987</strain>
    </source>
</reference>
<evidence type="ECO:0000256" key="5">
    <source>
        <dbReference type="SAM" id="MobiDB-lite"/>
    </source>
</evidence>
<dbReference type="EMBL" id="FNAQ01000001">
    <property type="protein sequence ID" value="SDD77542.1"/>
    <property type="molecule type" value="Genomic_DNA"/>
</dbReference>
<evidence type="ECO:0000259" key="7">
    <source>
        <dbReference type="PROSITE" id="PS50111"/>
    </source>
</evidence>
<evidence type="ECO:0000256" key="1">
    <source>
        <dbReference type="ARBA" id="ARBA00004370"/>
    </source>
</evidence>
<dbReference type="InterPro" id="IPR004089">
    <property type="entry name" value="MCPsignal_dom"/>
</dbReference>
<dbReference type="PROSITE" id="PS50885">
    <property type="entry name" value="HAMP"/>
    <property type="match status" value="1"/>
</dbReference>
<dbReference type="Proteomes" id="UP000243205">
    <property type="component" value="Unassembled WGS sequence"/>
</dbReference>
<dbReference type="Pfam" id="PF00015">
    <property type="entry name" value="MCPsignal"/>
    <property type="match status" value="1"/>
</dbReference>
<feature type="domain" description="Methyl-accepting transducer" evidence="7">
    <location>
        <begin position="487"/>
        <end position="716"/>
    </location>
</feature>
<evidence type="ECO:0000259" key="8">
    <source>
        <dbReference type="PROSITE" id="PS50192"/>
    </source>
</evidence>